<proteinExistence type="predicted"/>
<dbReference type="EMBL" id="LAZR01005836">
    <property type="protein sequence ID" value="KKM96778.1"/>
    <property type="molecule type" value="Genomic_DNA"/>
</dbReference>
<name>A0A0F9LTS5_9ZZZZ</name>
<organism evidence="1">
    <name type="scientific">marine sediment metagenome</name>
    <dbReference type="NCBI Taxonomy" id="412755"/>
    <lineage>
        <taxon>unclassified sequences</taxon>
        <taxon>metagenomes</taxon>
        <taxon>ecological metagenomes</taxon>
    </lineage>
</organism>
<protein>
    <submittedName>
        <fullName evidence="1">Uncharacterized protein</fullName>
    </submittedName>
</protein>
<evidence type="ECO:0000313" key="1">
    <source>
        <dbReference type="EMBL" id="KKM96778.1"/>
    </source>
</evidence>
<sequence>MRILFYPELNITKEYLLDFLPITNVTCKTKELQNEGIPSRDYCQDCVCNKDCVMWNDENFLKFYQKHKYCEKCKNQNELLNRGYLLLCWQLHKSRLLPKKYQFQCCSCFRLEDIL</sequence>
<accession>A0A0F9LTS5</accession>
<reference evidence="1" key="1">
    <citation type="journal article" date="2015" name="Nature">
        <title>Complex archaea that bridge the gap between prokaryotes and eukaryotes.</title>
        <authorList>
            <person name="Spang A."/>
            <person name="Saw J.H."/>
            <person name="Jorgensen S.L."/>
            <person name="Zaremba-Niedzwiedzka K."/>
            <person name="Martijn J."/>
            <person name="Lind A.E."/>
            <person name="van Eijk R."/>
            <person name="Schleper C."/>
            <person name="Guy L."/>
            <person name="Ettema T.J."/>
        </authorList>
    </citation>
    <scope>NUCLEOTIDE SEQUENCE</scope>
</reference>
<comment type="caution">
    <text evidence="1">The sequence shown here is derived from an EMBL/GenBank/DDBJ whole genome shotgun (WGS) entry which is preliminary data.</text>
</comment>
<dbReference type="AlphaFoldDB" id="A0A0F9LTS5"/>
<gene>
    <name evidence="1" type="ORF">LCGC14_1174750</name>
</gene>